<reference evidence="1 2" key="1">
    <citation type="submission" date="2014-09" db="EMBL/GenBank/DDBJ databases">
        <title>Vibrio maritimus JCM 19240. (C210) whole genome shotgun sequence.</title>
        <authorList>
            <person name="Sawabe T."/>
            <person name="Meirelles P."/>
            <person name="Nakanishi M."/>
            <person name="Sayaka M."/>
            <person name="Hattori M."/>
            <person name="Ohkuma M."/>
        </authorList>
    </citation>
    <scope>NUCLEOTIDE SEQUENCE [LARGE SCALE GENOMIC DNA]</scope>
    <source>
        <strain evidence="1 2">JCM 19240</strain>
    </source>
</reference>
<dbReference type="InterPro" id="IPR007420">
    <property type="entry name" value="DUF465"/>
</dbReference>
<accession>A0A090SYC4</accession>
<gene>
    <name evidence="1" type="ORF">JCM19240_5339</name>
</gene>
<keyword evidence="2" id="KW-1185">Reference proteome</keyword>
<evidence type="ECO:0000313" key="1">
    <source>
        <dbReference type="EMBL" id="GAL31908.1"/>
    </source>
</evidence>
<name>A0A090SYC4_9VIBR</name>
<dbReference type="Proteomes" id="UP000029224">
    <property type="component" value="Unassembled WGS sequence"/>
</dbReference>
<sequence length="37" mass="4228">MLELNGSPIEDTEMHQLKHDRAVLKDSLHQRIVSASK</sequence>
<evidence type="ECO:0000313" key="2">
    <source>
        <dbReference type="Proteomes" id="UP000029224"/>
    </source>
</evidence>
<dbReference type="InterPro" id="IPR038444">
    <property type="entry name" value="DUF465_sf"/>
</dbReference>
<dbReference type="EMBL" id="BBMT01000001">
    <property type="protein sequence ID" value="GAL31908.1"/>
    <property type="molecule type" value="Genomic_DNA"/>
</dbReference>
<reference evidence="1 2" key="2">
    <citation type="submission" date="2014-09" db="EMBL/GenBank/DDBJ databases">
        <authorList>
            <consortium name="NBRP consortium"/>
            <person name="Sawabe T."/>
            <person name="Meirelles P."/>
            <person name="Nakanishi M."/>
            <person name="Sayaka M."/>
            <person name="Hattori M."/>
            <person name="Ohkuma M."/>
        </authorList>
    </citation>
    <scope>NUCLEOTIDE SEQUENCE [LARGE SCALE GENOMIC DNA]</scope>
    <source>
        <strain evidence="1 2">JCM 19240</strain>
    </source>
</reference>
<comment type="caution">
    <text evidence="1">The sequence shown here is derived from an EMBL/GenBank/DDBJ whole genome shotgun (WGS) entry which is preliminary data.</text>
</comment>
<organism evidence="1 2">
    <name type="scientific">Vibrio maritimus</name>
    <dbReference type="NCBI Taxonomy" id="990268"/>
    <lineage>
        <taxon>Bacteria</taxon>
        <taxon>Pseudomonadati</taxon>
        <taxon>Pseudomonadota</taxon>
        <taxon>Gammaproteobacteria</taxon>
        <taxon>Vibrionales</taxon>
        <taxon>Vibrionaceae</taxon>
        <taxon>Vibrio</taxon>
    </lineage>
</organism>
<proteinExistence type="predicted"/>
<protein>
    <submittedName>
        <fullName evidence="1">Uncharacterized protein</fullName>
    </submittedName>
</protein>
<dbReference type="Pfam" id="PF04325">
    <property type="entry name" value="DUF465"/>
    <property type="match status" value="1"/>
</dbReference>
<dbReference type="Gene3D" id="6.10.280.50">
    <property type="match status" value="1"/>
</dbReference>
<dbReference type="AlphaFoldDB" id="A0A090SYC4"/>